<dbReference type="Gene3D" id="3.40.50.12580">
    <property type="match status" value="1"/>
</dbReference>
<proteinExistence type="predicted"/>
<dbReference type="SUPFAM" id="SSF53756">
    <property type="entry name" value="UDP-Glycosyltransferase/glycogen phosphorylase"/>
    <property type="match status" value="1"/>
</dbReference>
<name>A0AB33JVM7_9ACTN</name>
<reference evidence="1" key="1">
    <citation type="submission" date="2024-07" db="EMBL/GenBank/DDBJ databases">
        <title>Complete genome sequences of cellulolytic bacteria, Kitasatospora sp. CMC57 and Streptomyces sp. CMC78, isolated from Japanese agricultural soil.</title>
        <authorList>
            <person name="Hashimoto T."/>
            <person name="Ito M."/>
            <person name="Iwamoto M."/>
            <person name="Fukahori D."/>
            <person name="Shoda T."/>
            <person name="Sakoda M."/>
            <person name="Morohoshi T."/>
            <person name="Mitsuboshi M."/>
            <person name="Nishizawa T."/>
        </authorList>
    </citation>
    <scope>NUCLEOTIDE SEQUENCE</scope>
    <source>
        <strain evidence="1">CMC57</strain>
    </source>
</reference>
<dbReference type="EMBL" id="AP035881">
    <property type="protein sequence ID" value="BFP46652.1"/>
    <property type="molecule type" value="Genomic_DNA"/>
</dbReference>
<evidence type="ECO:0000313" key="1">
    <source>
        <dbReference type="EMBL" id="BFP46652.1"/>
    </source>
</evidence>
<organism evidence="1">
    <name type="scientific">Kitasatospora sp. CMC57</name>
    <dbReference type="NCBI Taxonomy" id="3231513"/>
    <lineage>
        <taxon>Bacteria</taxon>
        <taxon>Bacillati</taxon>
        <taxon>Actinomycetota</taxon>
        <taxon>Actinomycetes</taxon>
        <taxon>Kitasatosporales</taxon>
        <taxon>Streptomycetaceae</taxon>
        <taxon>Kitasatospora</taxon>
    </lineage>
</organism>
<evidence type="ECO:0008006" key="2">
    <source>
        <dbReference type="Google" id="ProtNLM"/>
    </source>
</evidence>
<protein>
    <recommendedName>
        <fullName evidence="2">Translation initiation factor IF-2</fullName>
    </recommendedName>
</protein>
<dbReference type="RefSeq" id="WP_407989050.1">
    <property type="nucleotide sequence ID" value="NZ_AP035881.2"/>
</dbReference>
<accession>A0AB33JVM7</accession>
<sequence length="426" mass="46216">MFGFDPALLLDADGVPFVDAMVLSHPEQAERLRAACPPAAPTAVLAGDPCYDRLLSERPLRERFRRTLGVHPDQHLLLLNSTWNPDSLFGDDGPVDLLPLLLPRLRSELPADEYRVAAVLHPNIWHGHGPGQIRLWLDAAQRAGLTLIDPVHDWRQALLAADTVIGDFGSVSYYAAALGTPVLLGAASLDALGPDSPVADFVRKAPQLDPYAALLPQLDRLRTEHRPLPGPATLTSSDPGRSAELLRALCYRLMELPEPSGPARLDRLSLPPYQPPLRTTPLRVCTRALRHGVVELHRTVSPEYEPDGPGEGHLAVHEDTLDREVLDLADLIYRYGAPDDPRLGPPADWAAEILDHFPGCSLAAYVTGPHSCVARHRNGLLVELTTDGGGADPAAWASALLARPTVGPLTVRTGSSTHRVRVTDLR</sequence>
<gene>
    <name evidence="1" type="ORF">KCMC57_30200</name>
</gene>
<dbReference type="AlphaFoldDB" id="A0AB33JVM7"/>
<dbReference type="InterPro" id="IPR043148">
    <property type="entry name" value="TagF_C"/>
</dbReference>